<comment type="subunit">
    <text evidence="5">Forms a complex with TatA.</text>
</comment>
<keyword evidence="5" id="KW-0813">Transport</keyword>
<sequence>MGFMDLSAGEKQTIIQHLEELRNSLLISVVAIIIGAVASFAYSEQILAFLIKPLMLLNETPIATGVTEAFFVKLKISFISGFILAFPIVVWAVWRFFRPALYPTERKYFYILFPISIILFSSGILFSYFVVLRVILEFFILIAGQNIETMFKIDQYISFILTFTIPFGLIFQLPVVVFFLTKIGVIKYQMLAKNRKYALLIIVVLAAAITPADPLSNLLMSVPTFFLYEVSIWVSKWSSPNKERKEKGSKFFGKKKEKEDEADEEK</sequence>
<evidence type="ECO:0000256" key="4">
    <source>
        <dbReference type="ARBA" id="ARBA00023136"/>
    </source>
</evidence>
<keyword evidence="4 5" id="KW-0472">Membrane</keyword>
<comment type="similarity">
    <text evidence="5">Belongs to the TatC family.</text>
</comment>
<accession>A0A6I6D985</accession>
<comment type="function">
    <text evidence="5">Part of the twin-arginine translocation (Tat) system that transports large folded proteins containing a characteristic twin-arginine motif in their signal peptide across membranes.</text>
</comment>
<feature type="transmembrane region" description="Helical" evidence="5">
    <location>
        <begin position="21"/>
        <end position="42"/>
    </location>
</feature>
<dbReference type="GO" id="GO:0043953">
    <property type="term" value="P:protein transport by the Tat complex"/>
    <property type="evidence" value="ECO:0007669"/>
    <property type="project" value="UniProtKB-UniRule"/>
</dbReference>
<dbReference type="HAMAP" id="MF_00902">
    <property type="entry name" value="TatC"/>
    <property type="match status" value="1"/>
</dbReference>
<comment type="caution">
    <text evidence="5">Lacks conserved residue(s) required for the propagation of feature annotation.</text>
</comment>
<feature type="transmembrane region" description="Helical" evidence="5">
    <location>
        <begin position="109"/>
        <end position="136"/>
    </location>
</feature>
<proteinExistence type="inferred from homology"/>
<keyword evidence="3 5" id="KW-1133">Transmembrane helix</keyword>
<comment type="subcellular location">
    <subcellularLocation>
        <location evidence="5">Cell membrane</location>
        <topology evidence="5">Multi-pass membrane protein</topology>
    </subcellularLocation>
    <subcellularLocation>
        <location evidence="1">Membrane</location>
        <topology evidence="1">Multi-pass membrane protein</topology>
    </subcellularLocation>
</comment>
<keyword evidence="5" id="KW-1003">Cell membrane</keyword>
<feature type="transmembrane region" description="Helical" evidence="5">
    <location>
        <begin position="76"/>
        <end position="97"/>
    </location>
</feature>
<evidence type="ECO:0000256" key="3">
    <source>
        <dbReference type="ARBA" id="ARBA00022989"/>
    </source>
</evidence>
<protein>
    <recommendedName>
        <fullName evidence="5">Sec-independent protein translocase protein TatC</fullName>
    </recommendedName>
</protein>
<reference evidence="8" key="1">
    <citation type="journal article" date="2019" name="Microbiology">
        <title>Complete Genome Sequence of an Uncultured Bacterium of the Candidate Phylum Bipolaricaulota.</title>
        <authorList>
            <person name="Kadnikov V.V."/>
            <person name="Mardanov A.V."/>
            <person name="Beletsky A.V."/>
            <person name="Frank Y.A."/>
            <person name="Karnachuk O.V."/>
            <person name="Ravin N.V."/>
        </authorList>
    </citation>
    <scope>NUCLEOTIDE SEQUENCE [LARGE SCALE GENOMIC DNA]</scope>
</reference>
<evidence type="ECO:0000256" key="2">
    <source>
        <dbReference type="ARBA" id="ARBA00022692"/>
    </source>
</evidence>
<dbReference type="GO" id="GO:0009977">
    <property type="term" value="F:proton motive force dependent protein transmembrane transporter activity"/>
    <property type="evidence" value="ECO:0007669"/>
    <property type="project" value="TreeGrafter"/>
</dbReference>
<feature type="compositionally biased region" description="Basic and acidic residues" evidence="6">
    <location>
        <begin position="241"/>
        <end position="259"/>
    </location>
</feature>
<evidence type="ECO:0000313" key="7">
    <source>
        <dbReference type="EMBL" id="QGT99047.1"/>
    </source>
</evidence>
<dbReference type="KEGG" id="salq:SYNTR_0454"/>
<evidence type="ECO:0000256" key="1">
    <source>
        <dbReference type="ARBA" id="ARBA00004141"/>
    </source>
</evidence>
<dbReference type="GO" id="GO:0065002">
    <property type="term" value="P:intracellular protein transmembrane transport"/>
    <property type="evidence" value="ECO:0007669"/>
    <property type="project" value="TreeGrafter"/>
</dbReference>
<dbReference type="EMBL" id="CP046457">
    <property type="protein sequence ID" value="QGT99047.1"/>
    <property type="molecule type" value="Genomic_DNA"/>
</dbReference>
<evidence type="ECO:0000256" key="6">
    <source>
        <dbReference type="SAM" id="MobiDB-lite"/>
    </source>
</evidence>
<dbReference type="PANTHER" id="PTHR30371">
    <property type="entry name" value="SEC-INDEPENDENT PROTEIN TRANSLOCASE PROTEIN TATC"/>
    <property type="match status" value="1"/>
</dbReference>
<dbReference type="PRINTS" id="PR01840">
    <property type="entry name" value="TATCFAMILY"/>
</dbReference>
<organism evidence="7 8">
    <name type="scientific">Candidatus Syntrophocurvum alkaliphilum</name>
    <dbReference type="NCBI Taxonomy" id="2293317"/>
    <lineage>
        <taxon>Bacteria</taxon>
        <taxon>Bacillati</taxon>
        <taxon>Bacillota</taxon>
        <taxon>Clostridia</taxon>
        <taxon>Eubacteriales</taxon>
        <taxon>Syntrophomonadaceae</taxon>
        <taxon>Candidatus Syntrophocurvum</taxon>
    </lineage>
</organism>
<feature type="region of interest" description="Disordered" evidence="6">
    <location>
        <begin position="239"/>
        <end position="266"/>
    </location>
</feature>
<dbReference type="GO" id="GO:0033281">
    <property type="term" value="C:TAT protein transport complex"/>
    <property type="evidence" value="ECO:0007669"/>
    <property type="project" value="UniProtKB-UniRule"/>
</dbReference>
<dbReference type="InterPro" id="IPR002033">
    <property type="entry name" value="TatC"/>
</dbReference>
<keyword evidence="2 5" id="KW-0812">Transmembrane</keyword>
<feature type="transmembrane region" description="Helical" evidence="5">
    <location>
        <begin position="156"/>
        <end position="185"/>
    </location>
</feature>
<gene>
    <name evidence="5" type="primary">tatC</name>
    <name evidence="7" type="ORF">SYNTR_0454</name>
</gene>
<name>A0A6I6D985_9FIRM</name>
<keyword evidence="5" id="KW-0653">Protein transport</keyword>
<dbReference type="NCBIfam" id="TIGR00945">
    <property type="entry name" value="tatC"/>
    <property type="match status" value="1"/>
</dbReference>
<dbReference type="AlphaFoldDB" id="A0A6I6D985"/>
<keyword evidence="5" id="KW-0811">Translocation</keyword>
<dbReference type="Proteomes" id="UP000426444">
    <property type="component" value="Chromosome"/>
</dbReference>
<keyword evidence="8" id="KW-1185">Reference proteome</keyword>
<feature type="transmembrane region" description="Helical" evidence="5">
    <location>
        <begin position="197"/>
        <end position="212"/>
    </location>
</feature>
<evidence type="ECO:0000256" key="5">
    <source>
        <dbReference type="HAMAP-Rule" id="MF_00902"/>
    </source>
</evidence>
<dbReference type="Pfam" id="PF00902">
    <property type="entry name" value="TatC"/>
    <property type="match status" value="1"/>
</dbReference>
<dbReference type="PANTHER" id="PTHR30371:SF0">
    <property type="entry name" value="SEC-INDEPENDENT PROTEIN TRANSLOCASE PROTEIN TATC, CHLOROPLASTIC-RELATED"/>
    <property type="match status" value="1"/>
</dbReference>
<evidence type="ECO:0000313" key="8">
    <source>
        <dbReference type="Proteomes" id="UP000426444"/>
    </source>
</evidence>